<sequence length="142" mass="15412">MNVMDQSEIIHPVPAMNMVDTQEVQMVVELPPVLKKRAGRPRKGRKSKASNASAGSASSSARRSSFVMRRCSICNIYGHNKRTCELASIARPSIRKSARINTDVGVNAEEPANEGALNEPAITSSSINNMESPYAAFYSSNI</sequence>
<accession>A0A4P1QZR5</accession>
<feature type="compositionally biased region" description="Low complexity" evidence="1">
    <location>
        <begin position="49"/>
        <end position="64"/>
    </location>
</feature>
<name>A0A4P1QZR5_LUPAN</name>
<protein>
    <submittedName>
        <fullName evidence="2">Uncharacterized protein</fullName>
    </submittedName>
</protein>
<dbReference type="Proteomes" id="UP000188354">
    <property type="component" value="Chromosome LG14"/>
</dbReference>
<evidence type="ECO:0000313" key="2">
    <source>
        <dbReference type="EMBL" id="OIV98402.1"/>
    </source>
</evidence>
<dbReference type="AlphaFoldDB" id="A0A4P1QZR5"/>
<dbReference type="EMBL" id="CM007374">
    <property type="protein sequence ID" value="OIV98402.1"/>
    <property type="molecule type" value="Genomic_DNA"/>
</dbReference>
<evidence type="ECO:0000256" key="1">
    <source>
        <dbReference type="SAM" id="MobiDB-lite"/>
    </source>
</evidence>
<feature type="region of interest" description="Disordered" evidence="1">
    <location>
        <begin position="32"/>
        <end position="64"/>
    </location>
</feature>
<reference evidence="2 3" key="1">
    <citation type="journal article" date="2017" name="Plant Biotechnol. J.">
        <title>A comprehensive draft genome sequence for lupin (Lupinus angustifolius), an emerging health food: insights into plant-microbe interactions and legume evolution.</title>
        <authorList>
            <person name="Hane J.K."/>
            <person name="Ming Y."/>
            <person name="Kamphuis L.G."/>
            <person name="Nelson M.N."/>
            <person name="Garg G."/>
            <person name="Atkins C.A."/>
            <person name="Bayer P.E."/>
            <person name="Bravo A."/>
            <person name="Bringans S."/>
            <person name="Cannon S."/>
            <person name="Edwards D."/>
            <person name="Foley R."/>
            <person name="Gao L.L."/>
            <person name="Harrison M.J."/>
            <person name="Huang W."/>
            <person name="Hurgobin B."/>
            <person name="Li S."/>
            <person name="Liu C.W."/>
            <person name="McGrath A."/>
            <person name="Morahan G."/>
            <person name="Murray J."/>
            <person name="Weller J."/>
            <person name="Jian J."/>
            <person name="Singh K.B."/>
        </authorList>
    </citation>
    <scope>NUCLEOTIDE SEQUENCE [LARGE SCALE GENOMIC DNA]</scope>
    <source>
        <strain evidence="3">cv. Tanjil</strain>
        <tissue evidence="2">Whole plant</tissue>
    </source>
</reference>
<dbReference type="Gramene" id="OIV98402">
    <property type="protein sequence ID" value="OIV98402"/>
    <property type="gene ID" value="TanjilG_16729"/>
</dbReference>
<proteinExistence type="predicted"/>
<dbReference type="KEGG" id="lang:109326531"/>
<feature type="compositionally biased region" description="Basic residues" evidence="1">
    <location>
        <begin position="34"/>
        <end position="48"/>
    </location>
</feature>
<dbReference type="OrthoDB" id="10542783at2759"/>
<keyword evidence="3" id="KW-1185">Reference proteome</keyword>
<evidence type="ECO:0000313" key="3">
    <source>
        <dbReference type="Proteomes" id="UP000188354"/>
    </source>
</evidence>
<organism evidence="2 3">
    <name type="scientific">Lupinus angustifolius</name>
    <name type="common">Narrow-leaved blue lupine</name>
    <dbReference type="NCBI Taxonomy" id="3871"/>
    <lineage>
        <taxon>Eukaryota</taxon>
        <taxon>Viridiplantae</taxon>
        <taxon>Streptophyta</taxon>
        <taxon>Embryophyta</taxon>
        <taxon>Tracheophyta</taxon>
        <taxon>Spermatophyta</taxon>
        <taxon>Magnoliopsida</taxon>
        <taxon>eudicotyledons</taxon>
        <taxon>Gunneridae</taxon>
        <taxon>Pentapetalae</taxon>
        <taxon>rosids</taxon>
        <taxon>fabids</taxon>
        <taxon>Fabales</taxon>
        <taxon>Fabaceae</taxon>
        <taxon>Papilionoideae</taxon>
        <taxon>50 kb inversion clade</taxon>
        <taxon>genistoids sensu lato</taxon>
        <taxon>core genistoids</taxon>
        <taxon>Genisteae</taxon>
        <taxon>Lupinus</taxon>
    </lineage>
</organism>
<gene>
    <name evidence="2" type="ORF">TanjilG_16729</name>
</gene>